<dbReference type="EMBL" id="BGZK01000536">
    <property type="protein sequence ID" value="GBP49058.1"/>
    <property type="molecule type" value="Genomic_DNA"/>
</dbReference>
<accession>A0A4C1WCE0</accession>
<gene>
    <name evidence="2" type="ORF">EVAR_81618_1</name>
</gene>
<dbReference type="AlphaFoldDB" id="A0A4C1WCE0"/>
<sequence>MSAAELTEDNGKRRTRTPESLNGAQLRFLRLRRDGPRIQIRPASPAKSDRSTAAINLTSRRARPWDIKITPLAPDHFRPKLDGVMT</sequence>
<proteinExistence type="predicted"/>
<comment type="caution">
    <text evidence="2">The sequence shown here is derived from an EMBL/GenBank/DDBJ whole genome shotgun (WGS) entry which is preliminary data.</text>
</comment>
<keyword evidence="3" id="KW-1185">Reference proteome</keyword>
<feature type="region of interest" description="Disordered" evidence="1">
    <location>
        <begin position="34"/>
        <end position="53"/>
    </location>
</feature>
<feature type="region of interest" description="Disordered" evidence="1">
    <location>
        <begin position="1"/>
        <end position="23"/>
    </location>
</feature>
<name>A0A4C1WCE0_EUMVA</name>
<evidence type="ECO:0000313" key="2">
    <source>
        <dbReference type="EMBL" id="GBP49058.1"/>
    </source>
</evidence>
<organism evidence="2 3">
    <name type="scientific">Eumeta variegata</name>
    <name type="common">Bagworm moth</name>
    <name type="synonym">Eumeta japonica</name>
    <dbReference type="NCBI Taxonomy" id="151549"/>
    <lineage>
        <taxon>Eukaryota</taxon>
        <taxon>Metazoa</taxon>
        <taxon>Ecdysozoa</taxon>
        <taxon>Arthropoda</taxon>
        <taxon>Hexapoda</taxon>
        <taxon>Insecta</taxon>
        <taxon>Pterygota</taxon>
        <taxon>Neoptera</taxon>
        <taxon>Endopterygota</taxon>
        <taxon>Lepidoptera</taxon>
        <taxon>Glossata</taxon>
        <taxon>Ditrysia</taxon>
        <taxon>Tineoidea</taxon>
        <taxon>Psychidae</taxon>
        <taxon>Oiketicinae</taxon>
        <taxon>Eumeta</taxon>
    </lineage>
</organism>
<evidence type="ECO:0000256" key="1">
    <source>
        <dbReference type="SAM" id="MobiDB-lite"/>
    </source>
</evidence>
<protein>
    <submittedName>
        <fullName evidence="2">Uncharacterized protein</fullName>
    </submittedName>
</protein>
<dbReference type="Proteomes" id="UP000299102">
    <property type="component" value="Unassembled WGS sequence"/>
</dbReference>
<evidence type="ECO:0000313" key="3">
    <source>
        <dbReference type="Proteomes" id="UP000299102"/>
    </source>
</evidence>
<reference evidence="2 3" key="1">
    <citation type="journal article" date="2019" name="Commun. Biol.">
        <title>The bagworm genome reveals a unique fibroin gene that provides high tensile strength.</title>
        <authorList>
            <person name="Kono N."/>
            <person name="Nakamura H."/>
            <person name="Ohtoshi R."/>
            <person name="Tomita M."/>
            <person name="Numata K."/>
            <person name="Arakawa K."/>
        </authorList>
    </citation>
    <scope>NUCLEOTIDE SEQUENCE [LARGE SCALE GENOMIC DNA]</scope>
</reference>